<accession>A0A9P5Y6J5</accession>
<dbReference type="EMBL" id="MU150265">
    <property type="protein sequence ID" value="KAF9463139.1"/>
    <property type="molecule type" value="Genomic_DNA"/>
</dbReference>
<proteinExistence type="predicted"/>
<evidence type="ECO:0000313" key="2">
    <source>
        <dbReference type="EMBL" id="KAF9463139.1"/>
    </source>
</evidence>
<gene>
    <name evidence="2" type="ORF">BDZ94DRAFT_1322043</name>
</gene>
<reference evidence="2" key="1">
    <citation type="submission" date="2020-11" db="EMBL/GenBank/DDBJ databases">
        <authorList>
            <consortium name="DOE Joint Genome Institute"/>
            <person name="Ahrendt S."/>
            <person name="Riley R."/>
            <person name="Andreopoulos W."/>
            <person name="Labutti K."/>
            <person name="Pangilinan J."/>
            <person name="Ruiz-Duenas F.J."/>
            <person name="Barrasa J.M."/>
            <person name="Sanchez-Garcia M."/>
            <person name="Camarero S."/>
            <person name="Miyauchi S."/>
            <person name="Serrano A."/>
            <person name="Linde D."/>
            <person name="Babiker R."/>
            <person name="Drula E."/>
            <person name="Ayuso-Fernandez I."/>
            <person name="Pacheco R."/>
            <person name="Padilla G."/>
            <person name="Ferreira P."/>
            <person name="Barriuso J."/>
            <person name="Kellner H."/>
            <person name="Castanera R."/>
            <person name="Alfaro M."/>
            <person name="Ramirez L."/>
            <person name="Pisabarro A.G."/>
            <person name="Kuo A."/>
            <person name="Tritt A."/>
            <person name="Lipzen A."/>
            <person name="He G."/>
            <person name="Yan M."/>
            <person name="Ng V."/>
            <person name="Cullen D."/>
            <person name="Martin F."/>
            <person name="Rosso M.-N."/>
            <person name="Henrissat B."/>
            <person name="Hibbett D."/>
            <person name="Martinez A.T."/>
            <person name="Grigoriev I.V."/>
        </authorList>
    </citation>
    <scope>NUCLEOTIDE SEQUENCE</scope>
    <source>
        <strain evidence="2">CBS 247.69</strain>
    </source>
</reference>
<evidence type="ECO:0000313" key="3">
    <source>
        <dbReference type="Proteomes" id="UP000807353"/>
    </source>
</evidence>
<feature type="region of interest" description="Disordered" evidence="1">
    <location>
        <begin position="88"/>
        <end position="107"/>
    </location>
</feature>
<keyword evidence="3" id="KW-1185">Reference proteome</keyword>
<comment type="caution">
    <text evidence="2">The sequence shown here is derived from an EMBL/GenBank/DDBJ whole genome shotgun (WGS) entry which is preliminary data.</text>
</comment>
<sequence length="107" mass="11905">MSRQWRFGPELASILRKLWGYNRHVRPYDLEAALSNTNPSLLPPPNLPDSESLAIPFWVAKDPKFWYSQIFNTTEAMAIAAQGKPDFLPSGHGRSSPLVPALGIESA</sequence>
<dbReference type="Proteomes" id="UP000807353">
    <property type="component" value="Unassembled WGS sequence"/>
</dbReference>
<name>A0A9P5Y6J5_9AGAR</name>
<dbReference type="AlphaFoldDB" id="A0A9P5Y6J5"/>
<organism evidence="2 3">
    <name type="scientific">Collybia nuda</name>
    <dbReference type="NCBI Taxonomy" id="64659"/>
    <lineage>
        <taxon>Eukaryota</taxon>
        <taxon>Fungi</taxon>
        <taxon>Dikarya</taxon>
        <taxon>Basidiomycota</taxon>
        <taxon>Agaricomycotina</taxon>
        <taxon>Agaricomycetes</taxon>
        <taxon>Agaricomycetidae</taxon>
        <taxon>Agaricales</taxon>
        <taxon>Tricholomatineae</taxon>
        <taxon>Clitocybaceae</taxon>
        <taxon>Collybia</taxon>
    </lineage>
</organism>
<protein>
    <submittedName>
        <fullName evidence="2">Uncharacterized protein</fullName>
    </submittedName>
</protein>
<evidence type="ECO:0000256" key="1">
    <source>
        <dbReference type="SAM" id="MobiDB-lite"/>
    </source>
</evidence>